<dbReference type="AlphaFoldDB" id="A0A918Y5T3"/>
<accession>A0A918Y5T3</accession>
<proteinExistence type="predicted"/>
<name>A0A918Y5T3_9ACTN</name>
<organism evidence="2 3">
    <name type="scientific">Streptomyces naganishii JCM 4654</name>
    <dbReference type="NCBI Taxonomy" id="1306179"/>
    <lineage>
        <taxon>Bacteria</taxon>
        <taxon>Bacillati</taxon>
        <taxon>Actinomycetota</taxon>
        <taxon>Actinomycetes</taxon>
        <taxon>Kitasatosporales</taxon>
        <taxon>Streptomycetaceae</taxon>
        <taxon>Streptomyces</taxon>
    </lineage>
</organism>
<evidence type="ECO:0000313" key="2">
    <source>
        <dbReference type="EMBL" id="GHD90119.1"/>
    </source>
</evidence>
<keyword evidence="3" id="KW-1185">Reference proteome</keyword>
<feature type="region of interest" description="Disordered" evidence="1">
    <location>
        <begin position="1"/>
        <end position="28"/>
    </location>
</feature>
<gene>
    <name evidence="2" type="ORF">GCM10010508_33570</name>
</gene>
<dbReference type="RefSeq" id="WP_229865341.1">
    <property type="nucleotide sequence ID" value="NZ_BMVF01000008.1"/>
</dbReference>
<comment type="caution">
    <text evidence="2">The sequence shown here is derived from an EMBL/GenBank/DDBJ whole genome shotgun (WGS) entry which is preliminary data.</text>
</comment>
<reference evidence="2" key="1">
    <citation type="journal article" date="2014" name="Int. J. Syst. Evol. Microbiol.">
        <title>Complete genome sequence of Corynebacterium casei LMG S-19264T (=DSM 44701T), isolated from a smear-ripened cheese.</title>
        <authorList>
            <consortium name="US DOE Joint Genome Institute (JGI-PGF)"/>
            <person name="Walter F."/>
            <person name="Albersmeier A."/>
            <person name="Kalinowski J."/>
            <person name="Ruckert C."/>
        </authorList>
    </citation>
    <scope>NUCLEOTIDE SEQUENCE</scope>
    <source>
        <strain evidence="2">JCM 4654</strain>
    </source>
</reference>
<reference evidence="2" key="2">
    <citation type="submission" date="2020-09" db="EMBL/GenBank/DDBJ databases">
        <authorList>
            <person name="Sun Q."/>
            <person name="Ohkuma M."/>
        </authorList>
    </citation>
    <scope>NUCLEOTIDE SEQUENCE</scope>
    <source>
        <strain evidence="2">JCM 4654</strain>
    </source>
</reference>
<evidence type="ECO:0000313" key="3">
    <source>
        <dbReference type="Proteomes" id="UP000608955"/>
    </source>
</evidence>
<protein>
    <submittedName>
        <fullName evidence="2">Transcriptional regulator</fullName>
    </submittedName>
</protein>
<sequence>MNSLSSETHRPVQGATRPTANLAKPSEPTATVASQLSELTEETGSLRSQARYIAETSTELHQRASFEDWQYRVNQRGRLAPKTLLEELADLGFAWRDVARMIGVSVPAVQKWRRAGGVTGENRRRLASILALCDVVTERYMVQDVASWFEMPISSLAPITPVDLYTEGQHDLVLEHASGHSDSEQILTAYDPDWRDRFRSAFEVYRDVDGEMSIRPKDA</sequence>
<evidence type="ECO:0000256" key="1">
    <source>
        <dbReference type="SAM" id="MobiDB-lite"/>
    </source>
</evidence>
<dbReference type="Proteomes" id="UP000608955">
    <property type="component" value="Unassembled WGS sequence"/>
</dbReference>
<dbReference type="EMBL" id="BMVF01000008">
    <property type="protein sequence ID" value="GHD90119.1"/>
    <property type="molecule type" value="Genomic_DNA"/>
</dbReference>